<dbReference type="InterPro" id="IPR032820">
    <property type="entry name" value="ATPase_put"/>
</dbReference>
<feature type="transmembrane region" description="Helical" evidence="1">
    <location>
        <begin position="12"/>
        <end position="36"/>
    </location>
</feature>
<evidence type="ECO:0000313" key="2">
    <source>
        <dbReference type="EMBL" id="MBU2691088.1"/>
    </source>
</evidence>
<evidence type="ECO:0000313" key="3">
    <source>
        <dbReference type="Proteomes" id="UP000777784"/>
    </source>
</evidence>
<protein>
    <submittedName>
        <fullName evidence="2">AtpZ/AtpI family protein</fullName>
    </submittedName>
</protein>
<keyword evidence="1" id="KW-1133">Transmembrane helix</keyword>
<keyword evidence="1" id="KW-0472">Membrane</keyword>
<evidence type="ECO:0000256" key="1">
    <source>
        <dbReference type="SAM" id="Phobius"/>
    </source>
</evidence>
<sequence>MKDDREQRGRYLRLVGSLSMVPFLMATGPIVGYFLGKWLDSVFGTKPILSFVFVALGFIAGIREMVRLVRRASRDMDRM</sequence>
<proteinExistence type="predicted"/>
<dbReference type="EMBL" id="JAHJDP010000042">
    <property type="protein sequence ID" value="MBU2691088.1"/>
    <property type="molecule type" value="Genomic_DNA"/>
</dbReference>
<name>A0A948WCN8_UNCEI</name>
<accession>A0A948WCN8</accession>
<dbReference type="Proteomes" id="UP000777784">
    <property type="component" value="Unassembled WGS sequence"/>
</dbReference>
<feature type="transmembrane region" description="Helical" evidence="1">
    <location>
        <begin position="48"/>
        <end position="69"/>
    </location>
</feature>
<comment type="caution">
    <text evidence="2">The sequence shown here is derived from an EMBL/GenBank/DDBJ whole genome shotgun (WGS) entry which is preliminary data.</text>
</comment>
<gene>
    <name evidence="2" type="ORF">KJ970_09170</name>
</gene>
<keyword evidence="1" id="KW-0812">Transmembrane</keyword>
<organism evidence="2 3">
    <name type="scientific">Eiseniibacteriota bacterium</name>
    <dbReference type="NCBI Taxonomy" id="2212470"/>
    <lineage>
        <taxon>Bacteria</taxon>
        <taxon>Candidatus Eiseniibacteriota</taxon>
    </lineage>
</organism>
<dbReference type="Pfam" id="PF09527">
    <property type="entry name" value="ATPase_gene1"/>
    <property type="match status" value="1"/>
</dbReference>
<reference evidence="2" key="1">
    <citation type="submission" date="2021-05" db="EMBL/GenBank/DDBJ databases">
        <title>Energy efficiency and biological interactions define the core microbiome of deep oligotrophic groundwater.</title>
        <authorList>
            <person name="Mehrshad M."/>
            <person name="Lopez-Fernandez M."/>
            <person name="Bell E."/>
            <person name="Bernier-Latmani R."/>
            <person name="Bertilsson S."/>
            <person name="Dopson M."/>
        </authorList>
    </citation>
    <scope>NUCLEOTIDE SEQUENCE</scope>
    <source>
        <strain evidence="2">Modern_marine.mb.64</strain>
    </source>
</reference>
<dbReference type="AlphaFoldDB" id="A0A948WCN8"/>